<dbReference type="STRING" id="45066.Lgra_2889"/>
<comment type="similarity">
    <text evidence="1">Belongs to the membrane fusion protein (MFP) (TC 8.A.1) family.</text>
</comment>
<feature type="transmembrane region" description="Helical" evidence="3">
    <location>
        <begin position="12"/>
        <end position="32"/>
    </location>
</feature>
<evidence type="ECO:0000259" key="5">
    <source>
        <dbReference type="Pfam" id="PF25954"/>
    </source>
</evidence>
<keyword evidence="3" id="KW-0812">Transmembrane</keyword>
<evidence type="ECO:0000259" key="4">
    <source>
        <dbReference type="Pfam" id="PF25917"/>
    </source>
</evidence>
<feature type="domain" description="Multidrug resistance protein MdtA-like barrel-sandwich hybrid" evidence="4">
    <location>
        <begin position="72"/>
        <end position="195"/>
    </location>
</feature>
<dbReference type="Proteomes" id="UP000054691">
    <property type="component" value="Unassembled WGS sequence"/>
</dbReference>
<dbReference type="Pfam" id="PF25917">
    <property type="entry name" value="BSH_RND"/>
    <property type="match status" value="1"/>
</dbReference>
<feature type="coiled-coil region" evidence="2">
    <location>
        <begin position="143"/>
        <end position="170"/>
    </location>
</feature>
<evidence type="ECO:0000313" key="6">
    <source>
        <dbReference type="EMBL" id="KTD06112.1"/>
    </source>
</evidence>
<sequence>MKLIKKRMTIMGIILLIVFGGIIAFNLIKAFLIKRFFANYQPPAVSVASAVAKAVDWQPTINAVGNFVAINGVDVNSQASGNVIKIDFESGQYVDKDAPLITIDDSVDQATLKFNQAELAIRNLNYQRQSDLYKRGASPISNVDEARANRDQAQAKLQRTEAQIKQKHITAPFAGKLGIRQINLGQFISPGQTSIVSLQSLDPLYLQFYLPEQLYKKIRPDQIITFSVEAFPNALFEAKVTAINSKVDPNTHNVLVQGTLANCPTAAIKDPKKSPLVKIRKEHLGTKSIVSCNSDLNTQNKIHSFTFVPGMFASIEISQPSIPNTVIVPSTAISYSLYGNAVYVIEKNADGKKNKDGSDLLTVKRVFVTVGEQQGNYTVIKKGVKAGQLVVSAGEIKLQNGTPVTINNEVRLEEVSNPEMLGQ</sequence>
<evidence type="ECO:0000313" key="7">
    <source>
        <dbReference type="EMBL" id="STX42870.1"/>
    </source>
</evidence>
<dbReference type="InterPro" id="IPR058625">
    <property type="entry name" value="MdtA-like_BSH"/>
</dbReference>
<dbReference type="Proteomes" id="UP000254476">
    <property type="component" value="Unassembled WGS sequence"/>
</dbReference>
<dbReference type="Gene3D" id="2.40.50.100">
    <property type="match status" value="1"/>
</dbReference>
<keyword evidence="3" id="KW-0472">Membrane</keyword>
<feature type="domain" description="CusB-like beta-barrel" evidence="5">
    <location>
        <begin position="206"/>
        <end position="262"/>
    </location>
</feature>
<evidence type="ECO:0000256" key="1">
    <source>
        <dbReference type="ARBA" id="ARBA00009477"/>
    </source>
</evidence>
<dbReference type="InterPro" id="IPR006143">
    <property type="entry name" value="RND_pump_MFP"/>
</dbReference>
<protein>
    <submittedName>
        <fullName evidence="7">RND efflux membrane fusion protein, acriflavin resistance protein E</fullName>
    </submittedName>
</protein>
<evidence type="ECO:0000256" key="2">
    <source>
        <dbReference type="SAM" id="Coils"/>
    </source>
</evidence>
<dbReference type="Gene3D" id="1.10.287.470">
    <property type="entry name" value="Helix hairpin bin"/>
    <property type="match status" value="1"/>
</dbReference>
<accession>A0A378JE24</accession>
<dbReference type="Gene3D" id="2.40.420.20">
    <property type="match status" value="1"/>
</dbReference>
<keyword evidence="8" id="KW-1185">Reference proteome</keyword>
<keyword evidence="3" id="KW-1133">Transmembrane helix</keyword>
<dbReference type="InterPro" id="IPR058792">
    <property type="entry name" value="Beta-barrel_RND_2"/>
</dbReference>
<reference evidence="7 9" key="2">
    <citation type="submission" date="2018-06" db="EMBL/GenBank/DDBJ databases">
        <authorList>
            <consortium name="Pathogen Informatics"/>
            <person name="Doyle S."/>
        </authorList>
    </citation>
    <scope>NUCLEOTIDE SEQUENCE [LARGE SCALE GENOMIC DNA]</scope>
    <source>
        <strain evidence="7 9">NCTC12388</strain>
    </source>
</reference>
<dbReference type="GO" id="GO:0015562">
    <property type="term" value="F:efflux transmembrane transporter activity"/>
    <property type="evidence" value="ECO:0007669"/>
    <property type="project" value="TreeGrafter"/>
</dbReference>
<gene>
    <name evidence="7" type="primary">acrA_2</name>
    <name evidence="6" type="synonym">acrA</name>
    <name evidence="6" type="ORF">Lgra_2889</name>
    <name evidence="7" type="ORF">NCTC12388_00849</name>
</gene>
<dbReference type="AlphaFoldDB" id="A0A378JE24"/>
<keyword evidence="2" id="KW-0175">Coiled coil</keyword>
<dbReference type="PANTHER" id="PTHR30469:SF11">
    <property type="entry name" value="BLL4320 PROTEIN"/>
    <property type="match status" value="1"/>
</dbReference>
<evidence type="ECO:0000313" key="9">
    <source>
        <dbReference type="Proteomes" id="UP000254476"/>
    </source>
</evidence>
<dbReference type="SUPFAM" id="SSF111369">
    <property type="entry name" value="HlyD-like secretion proteins"/>
    <property type="match status" value="1"/>
</dbReference>
<dbReference type="NCBIfam" id="TIGR01730">
    <property type="entry name" value="RND_mfp"/>
    <property type="match status" value="1"/>
</dbReference>
<proteinExistence type="inferred from homology"/>
<dbReference type="EMBL" id="UGOB01000001">
    <property type="protein sequence ID" value="STX42870.1"/>
    <property type="molecule type" value="Genomic_DNA"/>
</dbReference>
<dbReference type="Gene3D" id="2.40.30.170">
    <property type="match status" value="1"/>
</dbReference>
<evidence type="ECO:0000313" key="8">
    <source>
        <dbReference type="Proteomes" id="UP000054691"/>
    </source>
</evidence>
<dbReference type="GO" id="GO:1990281">
    <property type="term" value="C:efflux pump complex"/>
    <property type="evidence" value="ECO:0007669"/>
    <property type="project" value="TreeGrafter"/>
</dbReference>
<dbReference type="OrthoDB" id="9806939at2"/>
<evidence type="ECO:0000256" key="3">
    <source>
        <dbReference type="SAM" id="Phobius"/>
    </source>
</evidence>
<reference evidence="6 8" key="1">
    <citation type="submission" date="2015-11" db="EMBL/GenBank/DDBJ databases">
        <title>Genomic analysis of 38 Legionella species identifies large and diverse effector repertoires.</title>
        <authorList>
            <person name="Burstein D."/>
            <person name="Amaro F."/>
            <person name="Zusman T."/>
            <person name="Lifshitz Z."/>
            <person name="Cohen O."/>
            <person name="Gilbert J.A."/>
            <person name="Pupko T."/>
            <person name="Shuman H.A."/>
            <person name="Segal G."/>
        </authorList>
    </citation>
    <scope>NUCLEOTIDE SEQUENCE [LARGE SCALE GENOMIC DNA]</scope>
    <source>
        <strain evidence="6 8">Lyon 8420412</strain>
    </source>
</reference>
<organism evidence="7 9">
    <name type="scientific">Legionella gratiana</name>
    <dbReference type="NCBI Taxonomy" id="45066"/>
    <lineage>
        <taxon>Bacteria</taxon>
        <taxon>Pseudomonadati</taxon>
        <taxon>Pseudomonadota</taxon>
        <taxon>Gammaproteobacteria</taxon>
        <taxon>Legionellales</taxon>
        <taxon>Legionellaceae</taxon>
        <taxon>Legionella</taxon>
    </lineage>
</organism>
<dbReference type="PANTHER" id="PTHR30469">
    <property type="entry name" value="MULTIDRUG RESISTANCE PROTEIN MDTA"/>
    <property type="match status" value="1"/>
</dbReference>
<dbReference type="EMBL" id="LNYE01000029">
    <property type="protein sequence ID" value="KTD06112.1"/>
    <property type="molecule type" value="Genomic_DNA"/>
</dbReference>
<dbReference type="Pfam" id="PF25954">
    <property type="entry name" value="Beta-barrel_RND_2"/>
    <property type="match status" value="1"/>
</dbReference>
<name>A0A378JE24_9GAMM</name>